<protein>
    <submittedName>
        <fullName evidence="2">Uncharacterized protein</fullName>
    </submittedName>
</protein>
<reference evidence="2" key="2">
    <citation type="submission" date="2020-06" db="EMBL/GenBank/DDBJ databases">
        <authorList>
            <person name="Sheffer M."/>
        </authorList>
    </citation>
    <scope>NUCLEOTIDE SEQUENCE</scope>
</reference>
<sequence length="112" mass="12130">MVQGQRLMVIKDVRSKRYGHIGFVSCSEYAGHKDLSPMESMRSSKPGVNRSFCSISVKVSCPEALGANGFNIMVKMAGLKPCGLWKRHRASKPGGSRARPLPRSRGGLSPVA</sequence>
<proteinExistence type="predicted"/>
<organism evidence="2 3">
    <name type="scientific">Argiope bruennichi</name>
    <name type="common">Wasp spider</name>
    <name type="synonym">Aranea bruennichi</name>
    <dbReference type="NCBI Taxonomy" id="94029"/>
    <lineage>
        <taxon>Eukaryota</taxon>
        <taxon>Metazoa</taxon>
        <taxon>Ecdysozoa</taxon>
        <taxon>Arthropoda</taxon>
        <taxon>Chelicerata</taxon>
        <taxon>Arachnida</taxon>
        <taxon>Araneae</taxon>
        <taxon>Araneomorphae</taxon>
        <taxon>Entelegynae</taxon>
        <taxon>Araneoidea</taxon>
        <taxon>Araneidae</taxon>
        <taxon>Argiope</taxon>
    </lineage>
</organism>
<accession>A0A8T0F482</accession>
<evidence type="ECO:0000256" key="1">
    <source>
        <dbReference type="SAM" id="MobiDB-lite"/>
    </source>
</evidence>
<name>A0A8T0F482_ARGBR</name>
<dbReference type="AlphaFoldDB" id="A0A8T0F482"/>
<dbReference type="EMBL" id="JABXBU010000088">
    <property type="protein sequence ID" value="KAF8784219.1"/>
    <property type="molecule type" value="Genomic_DNA"/>
</dbReference>
<comment type="caution">
    <text evidence="2">The sequence shown here is derived from an EMBL/GenBank/DDBJ whole genome shotgun (WGS) entry which is preliminary data.</text>
</comment>
<evidence type="ECO:0000313" key="2">
    <source>
        <dbReference type="EMBL" id="KAF8784219.1"/>
    </source>
</evidence>
<feature type="region of interest" description="Disordered" evidence="1">
    <location>
        <begin position="88"/>
        <end position="112"/>
    </location>
</feature>
<gene>
    <name evidence="2" type="ORF">HNY73_011552</name>
</gene>
<keyword evidence="3" id="KW-1185">Reference proteome</keyword>
<evidence type="ECO:0000313" key="3">
    <source>
        <dbReference type="Proteomes" id="UP000807504"/>
    </source>
</evidence>
<dbReference type="Proteomes" id="UP000807504">
    <property type="component" value="Unassembled WGS sequence"/>
</dbReference>
<reference evidence="2" key="1">
    <citation type="journal article" date="2020" name="bioRxiv">
        <title>Chromosome-level reference genome of the European wasp spider Argiope bruennichi: a resource for studies on range expansion and evolutionary adaptation.</title>
        <authorList>
            <person name="Sheffer M.M."/>
            <person name="Hoppe A."/>
            <person name="Krehenwinkel H."/>
            <person name="Uhl G."/>
            <person name="Kuss A.W."/>
            <person name="Jensen L."/>
            <person name="Jensen C."/>
            <person name="Gillespie R.G."/>
            <person name="Hoff K.J."/>
            <person name="Prost S."/>
        </authorList>
    </citation>
    <scope>NUCLEOTIDE SEQUENCE</scope>
</reference>